<dbReference type="PANTHER" id="PTHR31302">
    <property type="entry name" value="TRANSMEMBRANE PROTEIN WITH METALLOPHOSPHOESTERASE DOMAIN-RELATED"/>
    <property type="match status" value="1"/>
</dbReference>
<comment type="caution">
    <text evidence="2">The sequence shown here is derived from an EMBL/GenBank/DDBJ whole genome shotgun (WGS) entry which is preliminary data.</text>
</comment>
<evidence type="ECO:0000313" key="2">
    <source>
        <dbReference type="EMBL" id="PYE54932.1"/>
    </source>
</evidence>
<dbReference type="InterPro" id="IPR014578">
    <property type="entry name" value="Pesterase_CT488"/>
</dbReference>
<gene>
    <name evidence="2" type="ORF">DES52_104206</name>
</gene>
<reference evidence="2 3" key="1">
    <citation type="submission" date="2018-06" db="EMBL/GenBank/DDBJ databases">
        <title>Genomic Encyclopedia of Type Strains, Phase IV (KMG-IV): sequencing the most valuable type-strain genomes for metagenomic binning, comparative biology and taxonomic classification.</title>
        <authorList>
            <person name="Goeker M."/>
        </authorList>
    </citation>
    <scope>NUCLEOTIDE SEQUENCE [LARGE SCALE GENOMIC DNA]</scope>
    <source>
        <strain evidence="2 3">DSM 18048</strain>
    </source>
</reference>
<feature type="domain" description="Calcineurin-like phosphoesterase" evidence="1">
    <location>
        <begin position="1"/>
        <end position="196"/>
    </location>
</feature>
<dbReference type="PANTHER" id="PTHR31302:SF22">
    <property type="entry name" value="PHOSPHOESTERASE"/>
    <property type="match status" value="1"/>
</dbReference>
<dbReference type="OrthoDB" id="8610138at2"/>
<evidence type="ECO:0000313" key="3">
    <source>
        <dbReference type="Proteomes" id="UP000248326"/>
    </source>
</evidence>
<dbReference type="EMBL" id="QJSX01000004">
    <property type="protein sequence ID" value="PYE54932.1"/>
    <property type="molecule type" value="Genomic_DNA"/>
</dbReference>
<dbReference type="InterPro" id="IPR004843">
    <property type="entry name" value="Calcineurin-like_PHP"/>
</dbReference>
<dbReference type="InterPro" id="IPR051158">
    <property type="entry name" value="Metallophosphoesterase_sf"/>
</dbReference>
<organism evidence="2 3">
    <name type="scientific">Deinococcus yavapaiensis KR-236</name>
    <dbReference type="NCBI Taxonomy" id="694435"/>
    <lineage>
        <taxon>Bacteria</taxon>
        <taxon>Thermotogati</taxon>
        <taxon>Deinococcota</taxon>
        <taxon>Deinococci</taxon>
        <taxon>Deinococcales</taxon>
        <taxon>Deinococcaceae</taxon>
        <taxon>Deinococcus</taxon>
    </lineage>
</organism>
<dbReference type="PIRSF" id="PIRSF033094">
    <property type="entry name" value="Pesterase_CT488"/>
    <property type="match status" value="1"/>
</dbReference>
<dbReference type="AlphaFoldDB" id="A0A318SEI4"/>
<dbReference type="InterPro" id="IPR029052">
    <property type="entry name" value="Metallo-depent_PP-like"/>
</dbReference>
<proteinExistence type="predicted"/>
<name>A0A318SEI4_9DEIO</name>
<dbReference type="GO" id="GO:0016787">
    <property type="term" value="F:hydrolase activity"/>
    <property type="evidence" value="ECO:0007669"/>
    <property type="project" value="InterPro"/>
</dbReference>
<protein>
    <recommendedName>
        <fullName evidence="1">Calcineurin-like phosphoesterase domain-containing protein</fullName>
    </recommendedName>
</protein>
<keyword evidence="3" id="KW-1185">Reference proteome</keyword>
<dbReference type="Pfam" id="PF00149">
    <property type="entry name" value="Metallophos"/>
    <property type="match status" value="1"/>
</dbReference>
<dbReference type="Proteomes" id="UP000248326">
    <property type="component" value="Unassembled WGS sequence"/>
</dbReference>
<dbReference type="Gene3D" id="3.60.21.10">
    <property type="match status" value="1"/>
</dbReference>
<sequence>MRVFAIADLHLSAMHSKPMTIFGSNWLGHPDAIFERWANVVRDGDLVLLPGDLSWAMRLDDALVDLKRVAELPGTKVISRGNHDYWWPSISKLRASLPPSMYAVQNDALTFGDLVVCGTRGWSVPGSDDFGPDDDKIYKRELERLRLALEAARRTGAPRTVLMLHYPPSNLHFAPSGFTSLIEAYRPTCVVYGHLHGIGVERSLKRWGDVSTHLVAADALKFTPKQVL</sequence>
<dbReference type="SUPFAM" id="SSF56300">
    <property type="entry name" value="Metallo-dependent phosphatases"/>
    <property type="match status" value="1"/>
</dbReference>
<evidence type="ECO:0000259" key="1">
    <source>
        <dbReference type="Pfam" id="PF00149"/>
    </source>
</evidence>
<dbReference type="RefSeq" id="WP_110886041.1">
    <property type="nucleotide sequence ID" value="NZ_QJSX01000004.1"/>
</dbReference>
<accession>A0A318SEI4</accession>